<reference evidence="2" key="2">
    <citation type="submission" date="2021-09" db="EMBL/GenBank/DDBJ databases">
        <authorList>
            <person name="Gilroy R."/>
        </authorList>
    </citation>
    <scope>NUCLEOTIDE SEQUENCE</scope>
    <source>
        <strain evidence="2">ChiGjej1B1-18357</strain>
    </source>
</reference>
<feature type="transmembrane region" description="Helical" evidence="1">
    <location>
        <begin position="12"/>
        <end position="30"/>
    </location>
</feature>
<protein>
    <submittedName>
        <fullName evidence="2">Uncharacterized protein</fullName>
    </submittedName>
</protein>
<evidence type="ECO:0000313" key="2">
    <source>
        <dbReference type="EMBL" id="HJE90213.1"/>
    </source>
</evidence>
<evidence type="ECO:0000256" key="1">
    <source>
        <dbReference type="SAM" id="Phobius"/>
    </source>
</evidence>
<accession>A0A921JXV1</accession>
<dbReference type="RefSeq" id="WP_303911163.1">
    <property type="nucleotide sequence ID" value="NZ_DYXM01000079.1"/>
</dbReference>
<dbReference type="Proteomes" id="UP000776650">
    <property type="component" value="Unassembled WGS sequence"/>
</dbReference>
<organism evidence="2 3">
    <name type="scientific">Dietzia timorensis</name>
    <dbReference type="NCBI Taxonomy" id="499555"/>
    <lineage>
        <taxon>Bacteria</taxon>
        <taxon>Bacillati</taxon>
        <taxon>Actinomycetota</taxon>
        <taxon>Actinomycetes</taxon>
        <taxon>Mycobacteriales</taxon>
        <taxon>Dietziaceae</taxon>
        <taxon>Dietzia</taxon>
    </lineage>
</organism>
<reference evidence="2" key="1">
    <citation type="journal article" date="2021" name="PeerJ">
        <title>Extensive microbial diversity within the chicken gut microbiome revealed by metagenomics and culture.</title>
        <authorList>
            <person name="Gilroy R."/>
            <person name="Ravi A."/>
            <person name="Getino M."/>
            <person name="Pursley I."/>
            <person name="Horton D.L."/>
            <person name="Alikhan N.F."/>
            <person name="Baker D."/>
            <person name="Gharbi K."/>
            <person name="Hall N."/>
            <person name="Watson M."/>
            <person name="Adriaenssens E.M."/>
            <person name="Foster-Nyarko E."/>
            <person name="Jarju S."/>
            <person name="Secka A."/>
            <person name="Antonio M."/>
            <person name="Oren A."/>
            <person name="Chaudhuri R.R."/>
            <person name="La Ragione R."/>
            <person name="Hildebrand F."/>
            <person name="Pallen M.J."/>
        </authorList>
    </citation>
    <scope>NUCLEOTIDE SEQUENCE</scope>
    <source>
        <strain evidence="2">ChiGjej1B1-18357</strain>
    </source>
</reference>
<gene>
    <name evidence="2" type="ORF">K8V11_04320</name>
</gene>
<sequence length="84" mass="8872">MEPPILDVYWNLGPPIALLVVVVAAVALYLNTRDRLAAAIITIAGCISAFFAPAVPILLGAGYLAYALYTQRGGRPKLSGSDEQ</sequence>
<name>A0A921JXV1_9ACTN</name>
<evidence type="ECO:0000313" key="3">
    <source>
        <dbReference type="Proteomes" id="UP000776650"/>
    </source>
</evidence>
<keyword evidence="1" id="KW-1133">Transmembrane helix</keyword>
<dbReference type="EMBL" id="DYXM01000079">
    <property type="protein sequence ID" value="HJE90213.1"/>
    <property type="molecule type" value="Genomic_DNA"/>
</dbReference>
<feature type="transmembrane region" description="Helical" evidence="1">
    <location>
        <begin position="36"/>
        <end position="69"/>
    </location>
</feature>
<keyword evidence="1" id="KW-0472">Membrane</keyword>
<dbReference type="AlphaFoldDB" id="A0A921JXV1"/>
<keyword evidence="1" id="KW-0812">Transmembrane</keyword>
<proteinExistence type="predicted"/>
<comment type="caution">
    <text evidence="2">The sequence shown here is derived from an EMBL/GenBank/DDBJ whole genome shotgun (WGS) entry which is preliminary data.</text>
</comment>